<dbReference type="PROSITE" id="PS00383">
    <property type="entry name" value="TYR_PHOSPHATASE_1"/>
    <property type="match status" value="1"/>
</dbReference>
<evidence type="ECO:0000313" key="2">
    <source>
        <dbReference type="EMBL" id="EEQ28874.1"/>
    </source>
</evidence>
<organism evidence="2 3">
    <name type="scientific">Arthroderma otae (strain ATCC MYA-4605 / CBS 113480)</name>
    <name type="common">Microsporum canis</name>
    <dbReference type="NCBI Taxonomy" id="554155"/>
    <lineage>
        <taxon>Eukaryota</taxon>
        <taxon>Fungi</taxon>
        <taxon>Dikarya</taxon>
        <taxon>Ascomycota</taxon>
        <taxon>Pezizomycotina</taxon>
        <taxon>Eurotiomycetes</taxon>
        <taxon>Eurotiomycetidae</taxon>
        <taxon>Onygenales</taxon>
        <taxon>Arthrodermataceae</taxon>
        <taxon>Microsporum</taxon>
    </lineage>
</organism>
<accession>C5FHP4</accession>
<dbReference type="eggNOG" id="ENOG502SB6D">
    <property type="taxonomic scope" value="Eukaryota"/>
</dbReference>
<dbReference type="SUPFAM" id="SSF52799">
    <property type="entry name" value="(Phosphotyrosine protein) phosphatases II"/>
    <property type="match status" value="1"/>
</dbReference>
<sequence length="266" mass="29734">MPSADLAALLSAPMFQPLPLSSIRSYLSSAPWHQIPGTFNFRGVSYPPFVKERFIYRSGMLSLLPENENKEIVNFLGVKAIFDLRSKGEREADPEPELDGAESIWAENGGDGEVEWRTLVKMYFSFLTTHRAIFREIFLHVLRNPNQPFLVHCTAGKDRTAVAISLLLSLAGVPQEAITHDYVLTRIGVEPVRDILLAKMTGEGEVDWDSEVMKIVAGCEANAMVSFLEKLEKSFKGGAEGYVVNELGFSIEEVEDIRQNLRNDVL</sequence>
<dbReference type="InterPro" id="IPR026893">
    <property type="entry name" value="Tyr/Ser_Pase_IphP-type"/>
</dbReference>
<evidence type="ECO:0000313" key="3">
    <source>
        <dbReference type="Proteomes" id="UP000002035"/>
    </source>
</evidence>
<dbReference type="GeneID" id="9227738"/>
<dbReference type="PANTHER" id="PTHR31126:SF1">
    <property type="entry name" value="TYROSINE SPECIFIC PROTEIN PHOSPHATASES DOMAIN-CONTAINING PROTEIN"/>
    <property type="match status" value="1"/>
</dbReference>
<dbReference type="Gene3D" id="3.90.190.10">
    <property type="entry name" value="Protein tyrosine phosphatase superfamily"/>
    <property type="match status" value="1"/>
</dbReference>
<dbReference type="InterPro" id="IPR029021">
    <property type="entry name" value="Prot-tyrosine_phosphatase-like"/>
</dbReference>
<dbReference type="PROSITE" id="PS50056">
    <property type="entry name" value="TYR_PHOSPHATASE_2"/>
    <property type="match status" value="1"/>
</dbReference>
<dbReference type="GO" id="GO:0004721">
    <property type="term" value="F:phosphoprotein phosphatase activity"/>
    <property type="evidence" value="ECO:0007669"/>
    <property type="project" value="InterPro"/>
</dbReference>
<feature type="domain" description="Tyrosine specific protein phosphatases" evidence="1">
    <location>
        <begin position="124"/>
        <end position="168"/>
    </location>
</feature>
<dbReference type="OMA" id="ELRPQYW"/>
<dbReference type="RefSeq" id="XP_002848759.1">
    <property type="nucleotide sequence ID" value="XM_002848713.1"/>
</dbReference>
<name>C5FHP4_ARTOC</name>
<evidence type="ECO:0000259" key="1">
    <source>
        <dbReference type="PROSITE" id="PS50056"/>
    </source>
</evidence>
<dbReference type="InterPro" id="IPR000387">
    <property type="entry name" value="Tyr_Pase_dom"/>
</dbReference>
<reference evidence="3" key="1">
    <citation type="journal article" date="2012" name="MBio">
        <title>Comparative genome analysis of Trichophyton rubrum and related dermatophytes reveals candidate genes involved in infection.</title>
        <authorList>
            <person name="Martinez D.A."/>
            <person name="Oliver B.G."/>
            <person name="Graeser Y."/>
            <person name="Goldberg J.M."/>
            <person name="Li W."/>
            <person name="Martinez-Rossi N.M."/>
            <person name="Monod M."/>
            <person name="Shelest E."/>
            <person name="Barton R.C."/>
            <person name="Birch E."/>
            <person name="Brakhage A.A."/>
            <person name="Chen Z."/>
            <person name="Gurr S.J."/>
            <person name="Heiman D."/>
            <person name="Heitman J."/>
            <person name="Kosti I."/>
            <person name="Rossi A."/>
            <person name="Saif S."/>
            <person name="Samalova M."/>
            <person name="Saunders C.W."/>
            <person name="Shea T."/>
            <person name="Summerbell R.C."/>
            <person name="Xu J."/>
            <person name="Young S."/>
            <person name="Zeng Q."/>
            <person name="Birren B.W."/>
            <person name="Cuomo C.A."/>
            <person name="White T.C."/>
        </authorList>
    </citation>
    <scope>NUCLEOTIDE SEQUENCE [LARGE SCALE GENOMIC DNA]</scope>
    <source>
        <strain evidence="3">ATCC MYA-4605 / CBS 113480</strain>
    </source>
</reference>
<dbReference type="PANTHER" id="PTHR31126">
    <property type="entry name" value="TYROSINE-PROTEIN PHOSPHATASE"/>
    <property type="match status" value="1"/>
</dbReference>
<gene>
    <name evidence="2" type="ORF">MCYG_01693</name>
</gene>
<dbReference type="Proteomes" id="UP000002035">
    <property type="component" value="Unassembled WGS sequence"/>
</dbReference>
<proteinExistence type="predicted"/>
<dbReference type="AlphaFoldDB" id="C5FHP4"/>
<dbReference type="Pfam" id="PF13350">
    <property type="entry name" value="Y_phosphatase3"/>
    <property type="match status" value="1"/>
</dbReference>
<dbReference type="InterPro" id="IPR016130">
    <property type="entry name" value="Tyr_Pase_AS"/>
</dbReference>
<dbReference type="EMBL" id="DS995702">
    <property type="protein sequence ID" value="EEQ28874.1"/>
    <property type="molecule type" value="Genomic_DNA"/>
</dbReference>
<protein>
    <recommendedName>
        <fullName evidence="1">Tyrosine specific protein phosphatases domain-containing protein</fullName>
    </recommendedName>
</protein>
<dbReference type="VEuPathDB" id="FungiDB:MCYG_01693"/>
<keyword evidence="3" id="KW-1185">Reference proteome</keyword>
<dbReference type="OrthoDB" id="449382at2759"/>
<dbReference type="HOGENOM" id="CLU_057546_1_3_1"/>